<dbReference type="PANTHER" id="PTHR11839:SF1">
    <property type="entry name" value="ADP-SUGAR PYROPHOSPHATASE"/>
    <property type="match status" value="1"/>
</dbReference>
<feature type="domain" description="Nudix hydrolase" evidence="5">
    <location>
        <begin position="68"/>
        <end position="211"/>
    </location>
</feature>
<sequence length="231" mass="25404">VILVKLLSTAGTGTFYARSRPRLSPKLSMIKYDPSLGDSDAKWVSLQRLVYRDHHGEERVWECANRRTRTGVCDAAIIVPILRTSTERRIVLVRQFRPPVGKVCVEFPAGLLDPSESAEETALRELKEETGYVGRVLHTSPVVYSDPGFSGANLQYVYVDVDGTRPENEHPAATPDSGENIDVVTVPLADLAKTLQGYIDEDMAVDARLQTFADTATFLAMPNGPLTAQTT</sequence>
<dbReference type="InterPro" id="IPR020084">
    <property type="entry name" value="NUDIX_hydrolase_CS"/>
</dbReference>
<organism evidence="6 7">
    <name type="scientific">Syncephalis pseudoplumigaleata</name>
    <dbReference type="NCBI Taxonomy" id="1712513"/>
    <lineage>
        <taxon>Eukaryota</taxon>
        <taxon>Fungi</taxon>
        <taxon>Fungi incertae sedis</taxon>
        <taxon>Zoopagomycota</taxon>
        <taxon>Zoopagomycotina</taxon>
        <taxon>Zoopagomycetes</taxon>
        <taxon>Zoopagales</taxon>
        <taxon>Piptocephalidaceae</taxon>
        <taxon>Syncephalis</taxon>
    </lineage>
</organism>
<keyword evidence="3" id="KW-0689">Ribosomal protein</keyword>
<dbReference type="InterPro" id="IPR000086">
    <property type="entry name" value="NUDIX_hydrolase_dom"/>
</dbReference>
<dbReference type="GO" id="GO:0006753">
    <property type="term" value="P:nucleoside phosphate metabolic process"/>
    <property type="evidence" value="ECO:0007669"/>
    <property type="project" value="TreeGrafter"/>
</dbReference>
<dbReference type="CDD" id="cd18888">
    <property type="entry name" value="NUDIX_ADPRase_Nudt5"/>
    <property type="match status" value="1"/>
</dbReference>
<dbReference type="GO" id="GO:0019693">
    <property type="term" value="P:ribose phosphate metabolic process"/>
    <property type="evidence" value="ECO:0007669"/>
    <property type="project" value="TreeGrafter"/>
</dbReference>
<dbReference type="PROSITE" id="PS51462">
    <property type="entry name" value="NUDIX"/>
    <property type="match status" value="1"/>
</dbReference>
<reference evidence="7" key="1">
    <citation type="journal article" date="2018" name="Nat. Microbiol.">
        <title>Leveraging single-cell genomics to expand the fungal tree of life.</title>
        <authorList>
            <person name="Ahrendt S.R."/>
            <person name="Quandt C.A."/>
            <person name="Ciobanu D."/>
            <person name="Clum A."/>
            <person name="Salamov A."/>
            <person name="Andreopoulos B."/>
            <person name="Cheng J.F."/>
            <person name="Woyke T."/>
            <person name="Pelin A."/>
            <person name="Henrissat B."/>
            <person name="Reynolds N.K."/>
            <person name="Benny G.L."/>
            <person name="Smith M.E."/>
            <person name="James T.Y."/>
            <person name="Grigoriev I.V."/>
        </authorList>
    </citation>
    <scope>NUCLEOTIDE SEQUENCE [LARGE SCALE GENOMIC DNA]</scope>
    <source>
        <strain evidence="7">Benny S71-1</strain>
    </source>
</reference>
<evidence type="ECO:0000313" key="7">
    <source>
        <dbReference type="Proteomes" id="UP000278143"/>
    </source>
</evidence>
<accession>A0A4V1J112</accession>
<evidence type="ECO:0000313" key="6">
    <source>
        <dbReference type="EMBL" id="RKP23449.1"/>
    </source>
</evidence>
<evidence type="ECO:0000256" key="3">
    <source>
        <dbReference type="ARBA" id="ARBA00022980"/>
    </source>
</evidence>
<dbReference type="GO" id="GO:0005840">
    <property type="term" value="C:ribosome"/>
    <property type="evidence" value="ECO:0007669"/>
    <property type="project" value="UniProtKB-KW"/>
</dbReference>
<dbReference type="InterPro" id="IPR015797">
    <property type="entry name" value="NUDIX_hydrolase-like_dom_sf"/>
</dbReference>
<dbReference type="Proteomes" id="UP000278143">
    <property type="component" value="Unassembled WGS sequence"/>
</dbReference>
<gene>
    <name evidence="6" type="ORF">SYNPS1DRAFT_24489</name>
</gene>
<keyword evidence="7" id="KW-1185">Reference proteome</keyword>
<dbReference type="AlphaFoldDB" id="A0A4V1J112"/>
<keyword evidence="2 6" id="KW-0378">Hydrolase</keyword>
<dbReference type="PROSITE" id="PS00893">
    <property type="entry name" value="NUDIX_BOX"/>
    <property type="match status" value="1"/>
</dbReference>
<comment type="similarity">
    <text evidence="1">Belongs to the bacterial ribosomal protein bL33 family.</text>
</comment>
<dbReference type="GO" id="GO:1990904">
    <property type="term" value="C:ribonucleoprotein complex"/>
    <property type="evidence" value="ECO:0007669"/>
    <property type="project" value="UniProtKB-KW"/>
</dbReference>
<name>A0A4V1J112_9FUNG</name>
<evidence type="ECO:0000259" key="5">
    <source>
        <dbReference type="PROSITE" id="PS51462"/>
    </source>
</evidence>
<dbReference type="Pfam" id="PF00293">
    <property type="entry name" value="NUDIX"/>
    <property type="match status" value="1"/>
</dbReference>
<dbReference type="InterPro" id="IPR038584">
    <property type="entry name" value="Ribosomal_bL33_sf"/>
</dbReference>
<evidence type="ECO:0000256" key="4">
    <source>
        <dbReference type="ARBA" id="ARBA00023274"/>
    </source>
</evidence>
<dbReference type="GO" id="GO:0016787">
    <property type="term" value="F:hydrolase activity"/>
    <property type="evidence" value="ECO:0007669"/>
    <property type="project" value="UniProtKB-KW"/>
</dbReference>
<dbReference type="EMBL" id="KZ990960">
    <property type="protein sequence ID" value="RKP23449.1"/>
    <property type="molecule type" value="Genomic_DNA"/>
</dbReference>
<evidence type="ECO:0000256" key="2">
    <source>
        <dbReference type="ARBA" id="ARBA00022801"/>
    </source>
</evidence>
<dbReference type="SUPFAM" id="SSF55811">
    <property type="entry name" value="Nudix"/>
    <property type="match status" value="1"/>
</dbReference>
<dbReference type="Gene3D" id="3.90.79.10">
    <property type="entry name" value="Nucleoside Triphosphate Pyrophosphohydrolase"/>
    <property type="match status" value="1"/>
</dbReference>
<evidence type="ECO:0000256" key="1">
    <source>
        <dbReference type="ARBA" id="ARBA00007596"/>
    </source>
</evidence>
<feature type="non-terminal residue" evidence="6">
    <location>
        <position position="1"/>
    </location>
</feature>
<dbReference type="PANTHER" id="PTHR11839">
    <property type="entry name" value="UDP/ADP-SUGAR PYROPHOSPHATASE"/>
    <property type="match status" value="1"/>
</dbReference>
<dbReference type="Gene3D" id="2.20.28.120">
    <property type="entry name" value="Ribosomal protein L33"/>
    <property type="match status" value="1"/>
</dbReference>
<keyword evidence="4" id="KW-0687">Ribonucleoprotein</keyword>
<dbReference type="OrthoDB" id="10249920at2759"/>
<protein>
    <submittedName>
        <fullName evidence="6">NUDIX hydrolase domain-like protein</fullName>
    </submittedName>
</protein>
<proteinExistence type="inferred from homology"/>